<dbReference type="InterPro" id="IPR036527">
    <property type="entry name" value="SCP2_sterol-bd_dom_sf"/>
</dbReference>
<protein>
    <submittedName>
        <fullName evidence="2">SCP-2 sterol transfer family protein</fullName>
    </submittedName>
</protein>
<dbReference type="SUPFAM" id="SSF55718">
    <property type="entry name" value="SCP-like"/>
    <property type="match status" value="1"/>
</dbReference>
<dbReference type="RefSeq" id="WP_089301773.1">
    <property type="nucleotide sequence ID" value="NZ_FZNW01000011.1"/>
</dbReference>
<evidence type="ECO:0000259" key="1">
    <source>
        <dbReference type="Pfam" id="PF02036"/>
    </source>
</evidence>
<reference evidence="2 3" key="1">
    <citation type="submission" date="2017-06" db="EMBL/GenBank/DDBJ databases">
        <authorList>
            <person name="Kim H.J."/>
            <person name="Triplett B.A."/>
        </authorList>
    </citation>
    <scope>NUCLEOTIDE SEQUENCE [LARGE SCALE GENOMIC DNA]</scope>
    <source>
        <strain evidence="2 3">DSM 45207</strain>
    </source>
</reference>
<gene>
    <name evidence="2" type="ORF">SAMN06265360_111159</name>
</gene>
<dbReference type="InterPro" id="IPR003033">
    <property type="entry name" value="SCP2_sterol-bd_dom"/>
</dbReference>
<sequence>MPGFATTEEINKYIGGIFEKALDDTDIGPRLMATGMTLRMNFSDPEAVITVDFPGQSILTGEDAIVDADAILSMSADTANGYWQGKVSLPLAMAKGKLTIGGSAAELLKLAPLAKDLHPVYISMLEENDRHDLIIA</sequence>
<evidence type="ECO:0000313" key="2">
    <source>
        <dbReference type="EMBL" id="SNR60532.1"/>
    </source>
</evidence>
<feature type="domain" description="SCP2" evidence="1">
    <location>
        <begin position="24"/>
        <end position="115"/>
    </location>
</feature>
<dbReference type="Gene3D" id="3.30.1050.10">
    <property type="entry name" value="SCP2 sterol-binding domain"/>
    <property type="match status" value="1"/>
</dbReference>
<dbReference type="Pfam" id="PF02036">
    <property type="entry name" value="SCP2"/>
    <property type="match status" value="1"/>
</dbReference>
<dbReference type="Proteomes" id="UP000198348">
    <property type="component" value="Unassembled WGS sequence"/>
</dbReference>
<evidence type="ECO:0000313" key="3">
    <source>
        <dbReference type="Proteomes" id="UP000198348"/>
    </source>
</evidence>
<organism evidence="2 3">
    <name type="scientific">Haloechinothrix alba</name>
    <dbReference type="NCBI Taxonomy" id="664784"/>
    <lineage>
        <taxon>Bacteria</taxon>
        <taxon>Bacillati</taxon>
        <taxon>Actinomycetota</taxon>
        <taxon>Actinomycetes</taxon>
        <taxon>Pseudonocardiales</taxon>
        <taxon>Pseudonocardiaceae</taxon>
        <taxon>Haloechinothrix</taxon>
    </lineage>
</organism>
<keyword evidence="3" id="KW-1185">Reference proteome</keyword>
<name>A0A238XPC5_9PSEU</name>
<dbReference type="AlphaFoldDB" id="A0A238XPC5"/>
<dbReference type="EMBL" id="FZNW01000011">
    <property type="protein sequence ID" value="SNR60532.1"/>
    <property type="molecule type" value="Genomic_DNA"/>
</dbReference>
<dbReference type="OrthoDB" id="5418706at2"/>
<accession>A0A238XPC5</accession>
<proteinExistence type="predicted"/>